<gene>
    <name evidence="2" type="ORF">I3J27_38815</name>
</gene>
<dbReference type="RefSeq" id="WP_270164089.1">
    <property type="nucleotide sequence ID" value="NZ_CP089391.1"/>
</dbReference>
<dbReference type="Proteomes" id="UP001179614">
    <property type="component" value="Chromosome"/>
</dbReference>
<accession>A0ABY7MK79</accession>
<protein>
    <submittedName>
        <fullName evidence="2">Uncharacterized protein</fullName>
    </submittedName>
</protein>
<keyword evidence="3" id="KW-1185">Reference proteome</keyword>
<dbReference type="EMBL" id="CP089391">
    <property type="protein sequence ID" value="WBL78817.1"/>
    <property type="molecule type" value="Genomic_DNA"/>
</dbReference>
<proteinExistence type="predicted"/>
<evidence type="ECO:0000313" key="3">
    <source>
        <dbReference type="Proteomes" id="UP001179614"/>
    </source>
</evidence>
<evidence type="ECO:0000313" key="2">
    <source>
        <dbReference type="EMBL" id="WBL78817.1"/>
    </source>
</evidence>
<reference evidence="2" key="1">
    <citation type="submission" date="2021-12" db="EMBL/GenBank/DDBJ databases">
        <title>Bradyrhizobium xenonodulans sp. nov.</title>
        <authorList>
            <person name="Claassens R."/>
            <person name="Venter S.N."/>
            <person name="Beukes C.W."/>
            <person name="Stepkowski T."/>
            <person name="Steenkamp E.T."/>
        </authorList>
    </citation>
    <scope>NUCLEOTIDE SEQUENCE</scope>
    <source>
        <strain evidence="2">14AB</strain>
    </source>
</reference>
<name>A0ABY7MK79_9BRAD</name>
<evidence type="ECO:0000256" key="1">
    <source>
        <dbReference type="SAM" id="MobiDB-lite"/>
    </source>
</evidence>
<sequence length="93" mass="10534">METGKVPTDAALRQKANDAEINHQNASTTFRRLDTRQPEGERERLLELAFIFGNERDRILKELSPKEIVARAKTCIEQAPPKGRGFPRPDGSF</sequence>
<feature type="region of interest" description="Disordered" evidence="1">
    <location>
        <begin position="1"/>
        <end position="39"/>
    </location>
</feature>
<organism evidence="2 3">
    <name type="scientific">Bradyrhizobium xenonodulans</name>
    <dbReference type="NCBI Taxonomy" id="2736875"/>
    <lineage>
        <taxon>Bacteria</taxon>
        <taxon>Pseudomonadati</taxon>
        <taxon>Pseudomonadota</taxon>
        <taxon>Alphaproteobacteria</taxon>
        <taxon>Hyphomicrobiales</taxon>
        <taxon>Nitrobacteraceae</taxon>
        <taxon>Bradyrhizobium</taxon>
    </lineage>
</organism>